<dbReference type="AlphaFoldDB" id="A0A423I5M4"/>
<reference evidence="1 2" key="1">
    <citation type="submission" date="2016-10" db="EMBL/GenBank/DDBJ databases">
        <title>Comparative genome analysis of multiple Pseudomonas spp. focuses on biocontrol and plant growth promoting traits.</title>
        <authorList>
            <person name="Tao X.-Y."/>
            <person name="Taylor C.G."/>
        </authorList>
    </citation>
    <scope>NUCLEOTIDE SEQUENCE [LARGE SCALE GENOMIC DNA]</scope>
    <source>
        <strain evidence="1 2">38D7</strain>
    </source>
</reference>
<comment type="caution">
    <text evidence="1">The sequence shown here is derived from an EMBL/GenBank/DDBJ whole genome shotgun (WGS) entry which is preliminary data.</text>
</comment>
<proteinExistence type="predicted"/>
<dbReference type="EMBL" id="MOBK01000006">
    <property type="protein sequence ID" value="RON20733.1"/>
    <property type="molecule type" value="Genomic_DNA"/>
</dbReference>
<sequence length="127" mass="14263">MTSQGKQVSGNVEAFDDLILGYVLKKLTEVFEELMAVSKNNHPDNLQGVVEMGRVKAAKNIPGWLQRVKHSTPSQVTRVMIEQMNDAQQRQQDLRVEAQVVLLELLVEASLAFDATRYSEGKNKSLH</sequence>
<evidence type="ECO:0000313" key="2">
    <source>
        <dbReference type="Proteomes" id="UP000285636"/>
    </source>
</evidence>
<gene>
    <name evidence="1" type="ORF">BK660_16925</name>
</gene>
<name>A0A423I5M4_9PSED</name>
<organism evidence="1 2">
    <name type="scientific">Pseudomonas brassicacearum</name>
    <dbReference type="NCBI Taxonomy" id="930166"/>
    <lineage>
        <taxon>Bacteria</taxon>
        <taxon>Pseudomonadati</taxon>
        <taxon>Pseudomonadota</taxon>
        <taxon>Gammaproteobacteria</taxon>
        <taxon>Pseudomonadales</taxon>
        <taxon>Pseudomonadaceae</taxon>
        <taxon>Pseudomonas</taxon>
    </lineage>
</organism>
<evidence type="ECO:0000313" key="1">
    <source>
        <dbReference type="EMBL" id="RON20733.1"/>
    </source>
</evidence>
<dbReference type="Proteomes" id="UP000285636">
    <property type="component" value="Unassembled WGS sequence"/>
</dbReference>
<accession>A0A423I5M4</accession>
<protein>
    <submittedName>
        <fullName evidence="1">Uncharacterized protein</fullName>
    </submittedName>
</protein>